<dbReference type="AlphaFoldDB" id="A0A0E0BJR4"/>
<sequence>MDAPALPPPPRLVDYISSLQGLVRLGDLADLEPDKSVVVVVSGCYPLEDAPILFDDLSARETWCVIGMPELGILRARAISLLQRREDLRALVRDMGHDLLVCGTESGKVEGVLARALKLPAGMDAPPGISLDLVGDADEGRRFLRRDIARARLQLAALAGHTERHILRRLGRELALRASTGVVAPQELWPDIQEQRLRHAPPDSTSDAALYAEAAEEAAWAAPAGTPPDSDA</sequence>
<keyword evidence="2" id="KW-1185">Reference proteome</keyword>
<protein>
    <submittedName>
        <fullName evidence="1">Uncharacterized protein</fullName>
    </submittedName>
</protein>
<dbReference type="Gramene" id="OGLUM11G15230.1">
    <property type="protein sequence ID" value="OGLUM11G15230.1"/>
    <property type="gene ID" value="OGLUM11G15230"/>
</dbReference>
<dbReference type="Gramene" id="OGLUM11G15150.1">
    <property type="protein sequence ID" value="OGLUM11G15150.1"/>
    <property type="gene ID" value="OGLUM11G15150"/>
</dbReference>
<dbReference type="EnsemblPlants" id="OGLUM11G15230.1">
    <property type="protein sequence ID" value="OGLUM11G15230.1"/>
    <property type="gene ID" value="OGLUM11G15230"/>
</dbReference>
<dbReference type="HOGENOM" id="CLU_105207_0_0_1"/>
<evidence type="ECO:0000313" key="1">
    <source>
        <dbReference type="EnsemblPlants" id="OGLUM11G15150.1"/>
    </source>
</evidence>
<accession>A0A0E0BJR4</accession>
<reference evidence="1" key="1">
    <citation type="submission" date="2015-04" db="UniProtKB">
        <authorList>
            <consortium name="EnsemblPlants"/>
        </authorList>
    </citation>
    <scope>IDENTIFICATION</scope>
</reference>
<proteinExistence type="predicted"/>
<organism evidence="1">
    <name type="scientific">Oryza glumipatula</name>
    <dbReference type="NCBI Taxonomy" id="40148"/>
    <lineage>
        <taxon>Eukaryota</taxon>
        <taxon>Viridiplantae</taxon>
        <taxon>Streptophyta</taxon>
        <taxon>Embryophyta</taxon>
        <taxon>Tracheophyta</taxon>
        <taxon>Spermatophyta</taxon>
        <taxon>Magnoliopsida</taxon>
        <taxon>Liliopsida</taxon>
        <taxon>Poales</taxon>
        <taxon>Poaceae</taxon>
        <taxon>BOP clade</taxon>
        <taxon>Oryzoideae</taxon>
        <taxon>Oryzeae</taxon>
        <taxon>Oryzinae</taxon>
        <taxon>Oryza</taxon>
    </lineage>
</organism>
<name>A0A0E0BJR4_9ORYZ</name>
<dbReference type="Proteomes" id="UP000026961">
    <property type="component" value="Chromosome 11"/>
</dbReference>
<dbReference type="EnsemblPlants" id="OGLUM11G15150.1">
    <property type="protein sequence ID" value="OGLUM11G15150.1"/>
    <property type="gene ID" value="OGLUM11G15150"/>
</dbReference>
<evidence type="ECO:0000313" key="2">
    <source>
        <dbReference type="Proteomes" id="UP000026961"/>
    </source>
</evidence>
<reference evidence="1" key="2">
    <citation type="submission" date="2018-05" db="EMBL/GenBank/DDBJ databases">
        <title>OgluRS3 (Oryza glumaepatula Reference Sequence Version 3).</title>
        <authorList>
            <person name="Zhang J."/>
            <person name="Kudrna D."/>
            <person name="Lee S."/>
            <person name="Talag J."/>
            <person name="Welchert J."/>
            <person name="Wing R.A."/>
        </authorList>
    </citation>
    <scope>NUCLEOTIDE SEQUENCE [LARGE SCALE GENOMIC DNA]</scope>
</reference>